<sequence>MLVLKSREKSTQLKGYESLNSRLSLSKDELSKYSHLKTGLEGEITFDNLVQTRLNKDILILNDLLLSVNGSSIQIDSLILMNNSVYIFEVKNYKGEYRYEAGKYISKRGYTIVSPNNQLERTATLFAQLMKSWNYSVNVVKYLVFINPEFTLYRVGSDDSVCLPSQINELLRKLGDQEVSRNPKLRQLANRLLDNHKQNVPFELNLPTYAWEDLLKGPTCTHCKSFTLIYSQRSCVCKACGMKTDRLNNIIGNVEEMKLLFPEMKITTKSVSEWLNGALPAKSIRRALNTHYKQQGKSQGVYYL</sequence>
<keyword evidence="3" id="KW-1185">Reference proteome</keyword>
<name>A0A1G8ZAT6_9LACT</name>
<evidence type="ECO:0000313" key="3">
    <source>
        <dbReference type="Proteomes" id="UP000199433"/>
    </source>
</evidence>
<dbReference type="AlphaFoldDB" id="A0A1G8ZAT6"/>
<accession>A0A1G8ZAT6</accession>
<dbReference type="Pfam" id="PF08378">
    <property type="entry name" value="NERD"/>
    <property type="match status" value="1"/>
</dbReference>
<dbReference type="EMBL" id="FNFK01000013">
    <property type="protein sequence ID" value="SDK11525.1"/>
    <property type="molecule type" value="Genomic_DNA"/>
</dbReference>
<dbReference type="PROSITE" id="PS50965">
    <property type="entry name" value="NERD"/>
    <property type="match status" value="1"/>
</dbReference>
<reference evidence="3" key="1">
    <citation type="submission" date="2016-10" db="EMBL/GenBank/DDBJ databases">
        <authorList>
            <person name="Varghese N."/>
            <person name="Submissions S."/>
        </authorList>
    </citation>
    <scope>NUCLEOTIDE SEQUENCE [LARGE SCALE GENOMIC DNA]</scope>
    <source>
        <strain evidence="3">DSM 19181</strain>
    </source>
</reference>
<dbReference type="STRING" id="426701.SAMN04488098_101324"/>
<evidence type="ECO:0000313" key="2">
    <source>
        <dbReference type="EMBL" id="SDK11525.1"/>
    </source>
</evidence>
<feature type="domain" description="NERD" evidence="1">
    <location>
        <begin position="38"/>
        <end position="149"/>
    </location>
</feature>
<dbReference type="Proteomes" id="UP000199433">
    <property type="component" value="Unassembled WGS sequence"/>
</dbReference>
<organism evidence="2 3">
    <name type="scientific">Alkalibacterium thalassium</name>
    <dbReference type="NCBI Taxonomy" id="426701"/>
    <lineage>
        <taxon>Bacteria</taxon>
        <taxon>Bacillati</taxon>
        <taxon>Bacillota</taxon>
        <taxon>Bacilli</taxon>
        <taxon>Lactobacillales</taxon>
        <taxon>Carnobacteriaceae</taxon>
        <taxon>Alkalibacterium</taxon>
    </lineage>
</organism>
<proteinExistence type="predicted"/>
<gene>
    <name evidence="2" type="ORF">SAMN04488098_101324</name>
</gene>
<dbReference type="OrthoDB" id="2136191at2"/>
<dbReference type="RefSeq" id="WP_091266106.1">
    <property type="nucleotide sequence ID" value="NZ_FNFK01000013.1"/>
</dbReference>
<dbReference type="InterPro" id="IPR011528">
    <property type="entry name" value="NERD"/>
</dbReference>
<protein>
    <submittedName>
        <fullName evidence="2">Nuclease-related domain-containing protein</fullName>
    </submittedName>
</protein>
<evidence type="ECO:0000259" key="1">
    <source>
        <dbReference type="PROSITE" id="PS50965"/>
    </source>
</evidence>